<organism evidence="2">
    <name type="scientific">freshwater metagenome</name>
    <dbReference type="NCBI Taxonomy" id="449393"/>
    <lineage>
        <taxon>unclassified sequences</taxon>
        <taxon>metagenomes</taxon>
        <taxon>ecological metagenomes</taxon>
    </lineage>
</organism>
<dbReference type="AlphaFoldDB" id="A0A6J6P378"/>
<protein>
    <submittedName>
        <fullName evidence="2">Unannotated protein</fullName>
    </submittedName>
</protein>
<sequence length="116" mass="13281">MRESAERHGASVVDFWRLREYRDWRLWDPDRMHMGPAGHQRMAIEVLDTLGVAHDLRPLPLVDPPALSRREALLEHGDWLRTSAAPWVHRRLTGRSSGDGLSPKHPRLARISAPEA</sequence>
<dbReference type="SUPFAM" id="SSF52266">
    <property type="entry name" value="SGNH hydrolase"/>
    <property type="match status" value="1"/>
</dbReference>
<evidence type="ECO:0000256" key="1">
    <source>
        <dbReference type="SAM" id="MobiDB-lite"/>
    </source>
</evidence>
<gene>
    <name evidence="2" type="ORF">UFOPK2579_00536</name>
</gene>
<proteinExistence type="predicted"/>
<feature type="region of interest" description="Disordered" evidence="1">
    <location>
        <begin position="91"/>
        <end position="116"/>
    </location>
</feature>
<dbReference type="InterPro" id="IPR036514">
    <property type="entry name" value="SGNH_hydro_sf"/>
</dbReference>
<reference evidence="2" key="1">
    <citation type="submission" date="2020-05" db="EMBL/GenBank/DDBJ databases">
        <authorList>
            <person name="Chiriac C."/>
            <person name="Salcher M."/>
            <person name="Ghai R."/>
            <person name="Kavagutti S V."/>
        </authorList>
    </citation>
    <scope>NUCLEOTIDE SEQUENCE</scope>
</reference>
<accession>A0A6J6P378</accession>
<name>A0A6J6P378_9ZZZZ</name>
<evidence type="ECO:0000313" key="2">
    <source>
        <dbReference type="EMBL" id="CAB4693206.1"/>
    </source>
</evidence>
<dbReference type="EMBL" id="CAEZXR010000043">
    <property type="protein sequence ID" value="CAB4693206.1"/>
    <property type="molecule type" value="Genomic_DNA"/>
</dbReference>
<dbReference type="Gene3D" id="3.40.50.1110">
    <property type="entry name" value="SGNH hydrolase"/>
    <property type="match status" value="1"/>
</dbReference>